<evidence type="ECO:0000256" key="4">
    <source>
        <dbReference type="ARBA" id="ARBA00022618"/>
    </source>
</evidence>
<dbReference type="Proteomes" id="UP000028487">
    <property type="component" value="Unassembled WGS sequence"/>
</dbReference>
<keyword evidence="5 17" id="KW-0808">Transferase</keyword>
<feature type="domain" description="Enolpyruvate transferase" evidence="16">
    <location>
        <begin position="9"/>
        <end position="430"/>
    </location>
</feature>
<gene>
    <name evidence="17" type="ORF">XBFM1_2680001</name>
</gene>
<evidence type="ECO:0000256" key="3">
    <source>
        <dbReference type="ARBA" id="ARBA00022490"/>
    </source>
</evidence>
<evidence type="ECO:0000256" key="7">
    <source>
        <dbReference type="ARBA" id="ARBA00022984"/>
    </source>
</evidence>
<proteinExistence type="inferred from homology"/>
<dbReference type="Gene3D" id="3.65.10.10">
    <property type="entry name" value="Enolpyruvate transferase domain"/>
    <property type="match status" value="2"/>
</dbReference>
<evidence type="ECO:0000256" key="2">
    <source>
        <dbReference type="ARBA" id="ARBA00004752"/>
    </source>
</evidence>
<keyword evidence="7" id="KW-0573">Peptidoglycan synthesis</keyword>
<evidence type="ECO:0000256" key="5">
    <source>
        <dbReference type="ARBA" id="ARBA00022679"/>
    </source>
</evidence>
<evidence type="ECO:0000256" key="13">
    <source>
        <dbReference type="ARBA" id="ARBA00042443"/>
    </source>
</evidence>
<comment type="catalytic activity">
    <reaction evidence="15">
        <text>phosphoenolpyruvate + UDP-N-acetyl-alpha-D-glucosamine = UDP-N-acetyl-3-O-(1-carboxyvinyl)-alpha-D-glucosamine + phosphate</text>
        <dbReference type="Rhea" id="RHEA:18681"/>
        <dbReference type="ChEBI" id="CHEBI:43474"/>
        <dbReference type="ChEBI" id="CHEBI:57705"/>
        <dbReference type="ChEBI" id="CHEBI:58702"/>
        <dbReference type="ChEBI" id="CHEBI:68483"/>
        <dbReference type="EC" id="2.5.1.7"/>
    </reaction>
</comment>
<dbReference type="Pfam" id="PF00275">
    <property type="entry name" value="EPSP_synthase"/>
    <property type="match status" value="1"/>
</dbReference>
<dbReference type="InterPro" id="IPR036968">
    <property type="entry name" value="Enolpyruvate_Tfrase_sf"/>
</dbReference>
<evidence type="ECO:0000313" key="18">
    <source>
        <dbReference type="Proteomes" id="UP000028487"/>
    </source>
</evidence>
<dbReference type="SUPFAM" id="SSF55205">
    <property type="entry name" value="EPT/RTPC-like"/>
    <property type="match status" value="1"/>
</dbReference>
<reference evidence="17" key="1">
    <citation type="submission" date="2013-07" db="EMBL/GenBank/DDBJ databases">
        <title>Sub-species coevolution in mutualistic symbiosis.</title>
        <authorList>
            <person name="Murfin K."/>
            <person name="Klassen J."/>
            <person name="Lee M."/>
            <person name="Forst S."/>
            <person name="Stock P."/>
            <person name="Goodrich-Blair H."/>
        </authorList>
    </citation>
    <scope>NUCLEOTIDE SEQUENCE [LARGE SCALE GENOMIC DNA]</scope>
    <source>
        <strain evidence="17">Feltiae Moldova</strain>
    </source>
</reference>
<dbReference type="InterPro" id="IPR013792">
    <property type="entry name" value="RNA3'P_cycl/enolpyr_Trfase_a/b"/>
</dbReference>
<name>A0A077NK28_XENBV</name>
<keyword evidence="4" id="KW-0132">Cell division</keyword>
<protein>
    <recommendedName>
        <fullName evidence="12">UDP-N-acetylglucosamine 1-carboxyvinyltransferase</fullName>
        <ecNumber evidence="11">2.5.1.7</ecNumber>
    </recommendedName>
    <alternativeName>
        <fullName evidence="13">Enoylpyruvate transferase</fullName>
    </alternativeName>
    <alternativeName>
        <fullName evidence="14">UDP-N-acetylglucosamine enolpyruvyl transferase</fullName>
    </alternativeName>
</protein>
<evidence type="ECO:0000256" key="12">
    <source>
        <dbReference type="ARBA" id="ARBA00039754"/>
    </source>
</evidence>
<dbReference type="InterPro" id="IPR001986">
    <property type="entry name" value="Enolpyruvate_Tfrase_dom"/>
</dbReference>
<keyword evidence="6" id="KW-0133">Cell shape</keyword>
<sequence length="439" mass="47033">MNKMHKIEVTGGSPLSGQVQVSGFKHAFPPLFSLALSSNQPSLIKNVPDIADIRILGKIGQLLGADIVYEPEKRAMYIDPRSLNNSNIPGDLSALIHGAWYLAPGLLARTGHIVLGETGGCKIGGGQEGERPIEQLCSVLQRFGATVKAEGNIIQATAQRFSSARIDMADFAVPEEGTDKLTGPLYSGATKAALLCAARAEGISEIINPYPKPDVVALVEAIKCQQVAIQWEKNRIIIEGKPEAGGFETTIGPDLIEVMTYLTLSTYCHAPISITNVSRKHIETGLSAEIACLEKLGYLLQWQGNNLSIAHVSPASRLDIQVTSHGIFSDNQPFMALLLMASEQGGSLTEQVWVKRFQYIEELEKMGAKIIRSGRTVEIMPGVPGKSGITVNATDLRGAAALVIAALQISGKTQIGGVDHLERGYPDLLGQLRLLGAKV</sequence>
<organism evidence="17 18">
    <name type="scientific">Xenorhabdus bovienii str. feltiae Moldova</name>
    <dbReference type="NCBI Taxonomy" id="1398200"/>
    <lineage>
        <taxon>Bacteria</taxon>
        <taxon>Pseudomonadati</taxon>
        <taxon>Pseudomonadota</taxon>
        <taxon>Gammaproteobacteria</taxon>
        <taxon>Enterobacterales</taxon>
        <taxon>Morganellaceae</taxon>
        <taxon>Xenorhabdus</taxon>
    </lineage>
</organism>
<evidence type="ECO:0000259" key="16">
    <source>
        <dbReference type="Pfam" id="PF00275"/>
    </source>
</evidence>
<dbReference type="GO" id="GO:0008360">
    <property type="term" value="P:regulation of cell shape"/>
    <property type="evidence" value="ECO:0007669"/>
    <property type="project" value="UniProtKB-KW"/>
</dbReference>
<dbReference type="EC" id="2.5.1.7" evidence="11"/>
<dbReference type="InterPro" id="IPR050068">
    <property type="entry name" value="MurA_subfamily"/>
</dbReference>
<accession>A0A077NK28</accession>
<dbReference type="RefSeq" id="WP_038225148.1">
    <property type="nucleotide sequence ID" value="NZ_CAWLWD010000228.1"/>
</dbReference>
<keyword evidence="9" id="KW-0961">Cell wall biogenesis/degradation</keyword>
<evidence type="ECO:0000256" key="15">
    <source>
        <dbReference type="ARBA" id="ARBA00047527"/>
    </source>
</evidence>
<comment type="caution">
    <text evidence="17">The sequence shown here is derived from an EMBL/GenBank/DDBJ whole genome shotgun (WGS) entry which is preliminary data.</text>
</comment>
<dbReference type="AlphaFoldDB" id="A0A077NK28"/>
<dbReference type="HOGENOM" id="CLU_027387_0_0_6"/>
<dbReference type="GO" id="GO:0009252">
    <property type="term" value="P:peptidoglycan biosynthetic process"/>
    <property type="evidence" value="ECO:0007669"/>
    <property type="project" value="UniProtKB-KW"/>
</dbReference>
<dbReference type="PANTHER" id="PTHR43783">
    <property type="entry name" value="UDP-N-ACETYLGLUCOSAMINE 1-CARBOXYVINYLTRANSFERASE"/>
    <property type="match status" value="1"/>
</dbReference>
<evidence type="ECO:0000256" key="14">
    <source>
        <dbReference type="ARBA" id="ARBA00042842"/>
    </source>
</evidence>
<evidence type="ECO:0000256" key="6">
    <source>
        <dbReference type="ARBA" id="ARBA00022960"/>
    </source>
</evidence>
<evidence type="ECO:0000313" key="17">
    <source>
        <dbReference type="EMBL" id="CDH02442.1"/>
    </source>
</evidence>
<comment type="subcellular location">
    <subcellularLocation>
        <location evidence="1">Cytoplasm</location>
    </subcellularLocation>
</comment>
<keyword evidence="8" id="KW-0131">Cell cycle</keyword>
<dbReference type="GO" id="GO:0005737">
    <property type="term" value="C:cytoplasm"/>
    <property type="evidence" value="ECO:0007669"/>
    <property type="project" value="UniProtKB-SubCell"/>
</dbReference>
<keyword evidence="3" id="KW-0963">Cytoplasm</keyword>
<evidence type="ECO:0000256" key="8">
    <source>
        <dbReference type="ARBA" id="ARBA00023306"/>
    </source>
</evidence>
<dbReference type="EMBL" id="CBSV010000188">
    <property type="protein sequence ID" value="CDH02442.1"/>
    <property type="molecule type" value="Genomic_DNA"/>
</dbReference>
<comment type="similarity">
    <text evidence="10">Belongs to the EPSP synthase family. MurA subfamily.</text>
</comment>
<dbReference type="GO" id="GO:0051301">
    <property type="term" value="P:cell division"/>
    <property type="evidence" value="ECO:0007669"/>
    <property type="project" value="UniProtKB-KW"/>
</dbReference>
<evidence type="ECO:0000256" key="9">
    <source>
        <dbReference type="ARBA" id="ARBA00023316"/>
    </source>
</evidence>
<evidence type="ECO:0000256" key="1">
    <source>
        <dbReference type="ARBA" id="ARBA00004496"/>
    </source>
</evidence>
<evidence type="ECO:0000256" key="11">
    <source>
        <dbReference type="ARBA" id="ARBA00039108"/>
    </source>
</evidence>
<dbReference type="PANTHER" id="PTHR43783:SF1">
    <property type="entry name" value="UDP-N-ACETYLGLUCOSAMINE 1-CARBOXYVINYLTRANSFERASE"/>
    <property type="match status" value="1"/>
</dbReference>
<dbReference type="GO" id="GO:0008760">
    <property type="term" value="F:UDP-N-acetylglucosamine 1-carboxyvinyltransferase activity"/>
    <property type="evidence" value="ECO:0007669"/>
    <property type="project" value="UniProtKB-EC"/>
</dbReference>
<comment type="pathway">
    <text evidence="2">Cell wall biogenesis; peptidoglycan biosynthesis.</text>
</comment>
<evidence type="ECO:0000256" key="10">
    <source>
        <dbReference type="ARBA" id="ARBA00038367"/>
    </source>
</evidence>
<dbReference type="GO" id="GO:0071555">
    <property type="term" value="P:cell wall organization"/>
    <property type="evidence" value="ECO:0007669"/>
    <property type="project" value="UniProtKB-KW"/>
</dbReference>